<reference evidence="5 6" key="1">
    <citation type="submission" date="2024-10" db="EMBL/GenBank/DDBJ databases">
        <title>Updated reference genomes for cyclostephanoid diatoms.</title>
        <authorList>
            <person name="Roberts W.R."/>
            <person name="Alverson A.J."/>
        </authorList>
    </citation>
    <scope>NUCLEOTIDE SEQUENCE [LARGE SCALE GENOMIC DNA]</scope>
    <source>
        <strain evidence="5 6">AJA228-03</strain>
    </source>
</reference>
<feature type="compositionally biased region" description="Basic residues" evidence="3">
    <location>
        <begin position="249"/>
        <end position="261"/>
    </location>
</feature>
<feature type="domain" description="Bromo" evidence="4">
    <location>
        <begin position="121"/>
        <end position="191"/>
    </location>
</feature>
<accession>A0ABD3RA86</accession>
<feature type="compositionally biased region" description="Acidic residues" evidence="3">
    <location>
        <begin position="41"/>
        <end position="55"/>
    </location>
</feature>
<protein>
    <recommendedName>
        <fullName evidence="4">Bromo domain-containing protein</fullName>
    </recommendedName>
</protein>
<keyword evidence="6" id="KW-1185">Reference proteome</keyword>
<name>A0ABD3RA86_9STRA</name>
<evidence type="ECO:0000313" key="6">
    <source>
        <dbReference type="Proteomes" id="UP001530377"/>
    </source>
</evidence>
<feature type="domain" description="Bromo" evidence="4">
    <location>
        <begin position="880"/>
        <end position="953"/>
    </location>
</feature>
<evidence type="ECO:0000256" key="1">
    <source>
        <dbReference type="ARBA" id="ARBA00023117"/>
    </source>
</evidence>
<feature type="compositionally biased region" description="Low complexity" evidence="3">
    <location>
        <begin position="794"/>
        <end position="808"/>
    </location>
</feature>
<feature type="domain" description="Bromo" evidence="4">
    <location>
        <begin position="624"/>
        <end position="721"/>
    </location>
</feature>
<feature type="compositionally biased region" description="Gly residues" evidence="3">
    <location>
        <begin position="222"/>
        <end position="244"/>
    </location>
</feature>
<evidence type="ECO:0000313" key="5">
    <source>
        <dbReference type="EMBL" id="KAL3808666.1"/>
    </source>
</evidence>
<dbReference type="PROSITE" id="PS50014">
    <property type="entry name" value="BROMODOMAIN_2"/>
    <property type="match status" value="6"/>
</dbReference>
<feature type="domain" description="Bromo" evidence="4">
    <location>
        <begin position="1065"/>
        <end position="1117"/>
    </location>
</feature>
<dbReference type="InterPro" id="IPR050935">
    <property type="entry name" value="Bromo_chromatin_reader"/>
</dbReference>
<dbReference type="InterPro" id="IPR001487">
    <property type="entry name" value="Bromodomain"/>
</dbReference>
<dbReference type="Gene3D" id="1.20.920.10">
    <property type="entry name" value="Bromodomain-like"/>
    <property type="match status" value="6"/>
</dbReference>
<feature type="region of interest" description="Disordered" evidence="3">
    <location>
        <begin position="14"/>
        <end position="83"/>
    </location>
</feature>
<feature type="domain" description="Bromo" evidence="4">
    <location>
        <begin position="480"/>
        <end position="554"/>
    </location>
</feature>
<dbReference type="InterPro" id="IPR036427">
    <property type="entry name" value="Bromodomain-like_sf"/>
</dbReference>
<dbReference type="CDD" id="cd04369">
    <property type="entry name" value="Bromodomain"/>
    <property type="match status" value="6"/>
</dbReference>
<dbReference type="InterPro" id="IPR018359">
    <property type="entry name" value="Bromodomain_CS"/>
</dbReference>
<dbReference type="Proteomes" id="UP001530377">
    <property type="component" value="Unassembled WGS sequence"/>
</dbReference>
<evidence type="ECO:0000256" key="2">
    <source>
        <dbReference type="PROSITE-ProRule" id="PRU00035"/>
    </source>
</evidence>
<evidence type="ECO:0000259" key="4">
    <source>
        <dbReference type="PROSITE" id="PS50014"/>
    </source>
</evidence>
<feature type="domain" description="Bromo" evidence="4">
    <location>
        <begin position="355"/>
        <end position="426"/>
    </location>
</feature>
<dbReference type="SMART" id="SM00297">
    <property type="entry name" value="BROMO"/>
    <property type="match status" value="6"/>
</dbReference>
<feature type="region of interest" description="Disordered" evidence="3">
    <location>
        <begin position="767"/>
        <end position="825"/>
    </location>
</feature>
<gene>
    <name evidence="5" type="ORF">ACHAXA_001238</name>
</gene>
<comment type="caution">
    <text evidence="5">The sequence shown here is derived from an EMBL/GenBank/DDBJ whole genome shotgun (WGS) entry which is preliminary data.</text>
</comment>
<proteinExistence type="predicted"/>
<dbReference type="EMBL" id="JALLPB020000481">
    <property type="protein sequence ID" value="KAL3808666.1"/>
    <property type="molecule type" value="Genomic_DNA"/>
</dbReference>
<dbReference type="Pfam" id="PF00439">
    <property type="entry name" value="Bromodomain"/>
    <property type="match status" value="6"/>
</dbReference>
<dbReference type="SUPFAM" id="SSF47370">
    <property type="entry name" value="Bromodomain"/>
    <property type="match status" value="6"/>
</dbReference>
<sequence>MSENLPTAVIFLRRTVSRRSGVRNGLPPSAERPPTHRSLPDDVDEGGGASQEEDVGGGRRAIDFPSRSSKGPPPTPNCDPTTTNAAAAVAGRTTLPPRPREMTPEDLAICREIHAGMTSKERNNINYLFLEPVDHAFFPDYLTVVKRPMDLRTLKENLEGGSYSTREEFYSDAKLIFDNAVLFNKDRDSAFVVKLAESMTKALERLRRNAEKKAARLSAAADGGGGGGGTVGGDGDGGGKQQGEGGEKKTKKISIKLKRQKSTTSSAADIPTSSTVDSIVGEAGHVVFDMATTTMPPATKKSKAKLKLKVSSSTFDKIKKAGGDDVNHLEEYESTPMNLIRRAQCYKVLASLKRRQSSACKWFQKPVSDPAIIKDYKEKIANPMDLSTISSKLDKNQYSTLCEFVMDLRLIASNCLQYNTTLDDSFRPIATEFLSAVEDLCKFFVARPELPKVVYPSLLHCWKDCVGVIDKLVGMTNPMDQLQTAWFFLQPVTFYCGGKYPEGYLEKVKKPMDFGTIVQNLLTGRYYNFGYFVADCQQVVQNCRVYHAGKEEGASLCEQANRLQVSMERSFGPLLADEQSGAAAKAREKAASKFIVIKRPEKELLRSIMSELRDATYTDKTAQYTEKATLHFEKPVDTTIFTDYPQFVETPMDLETVDRKIESGVCKFRGLCQSMIESTYQSNSFGYFAIPADATPEDFEYDISLIFKNCERYNGPKKNFHMVNLGKHTAKIFRKLFAEKMRGGSVSKRPSLPTSANRVAFVAPLTGKVGGKKRPPSPIPDERPIKRVSIKGPSKVSKSLSTSSFGKSVPNSKKMSKKFEPKSPPRISIRADLSAPIPMHVAIASIKESYPGRRQNKDLERWEADCVKFMRLLMRHPWVSAERPKYIFHVPVHFMFPEIRESYASKISKPMDLTTAEAKLLQGVYQDAEEFISDIALVFSNAIKFNKEGFDVGEPVSCAYHEASTHLLKYIRWLSLDLLQSCFVDSADDPVVENGSVPSWKLSTRNRDLARKEMESIVFNELVDITEPGDKLSWSEQECDKLLKSLRHTSDAKHMGYFVEMNFPPDYTAFISKPIALDKCREKLRERKYKTIGELVFDLRLIFSNALKYNEGARHLSKVSGMAYDSAIHMSGKLEAAIDKMLLTVSDRIGRERIDAITSQREIEARERAEEEQRKLLWEKENPGSRVEVKTRLRIVNQRSHRRKITDFEFPFYDEENDHEESHTDSMQYWKALYEKQREARANSQEIALTIGTRVCRRLQERAVAKARADQVYKEQLSSIRSDQSRMNAKKVDTSGEVLSKSAFVLAALNDVSRRQIKMSIQQPTKLKRKLALKSFE</sequence>
<dbReference type="PANTHER" id="PTHR22880:SF225">
    <property type="entry name" value="BROMODOMAIN-CONTAINING PROTEIN BET-1-RELATED"/>
    <property type="match status" value="1"/>
</dbReference>
<evidence type="ECO:0000256" key="3">
    <source>
        <dbReference type="SAM" id="MobiDB-lite"/>
    </source>
</evidence>
<dbReference type="PANTHER" id="PTHR22880">
    <property type="entry name" value="FALZ-RELATED BROMODOMAIN-CONTAINING PROTEINS"/>
    <property type="match status" value="1"/>
</dbReference>
<dbReference type="PRINTS" id="PR00503">
    <property type="entry name" value="BROMODOMAIN"/>
</dbReference>
<keyword evidence="1 2" id="KW-0103">Bromodomain</keyword>
<feature type="region of interest" description="Disordered" evidence="3">
    <location>
        <begin position="217"/>
        <end position="271"/>
    </location>
</feature>
<dbReference type="PROSITE" id="PS00633">
    <property type="entry name" value="BROMODOMAIN_1"/>
    <property type="match status" value="1"/>
</dbReference>
<organism evidence="5 6">
    <name type="scientific">Cyclostephanos tholiformis</name>
    <dbReference type="NCBI Taxonomy" id="382380"/>
    <lineage>
        <taxon>Eukaryota</taxon>
        <taxon>Sar</taxon>
        <taxon>Stramenopiles</taxon>
        <taxon>Ochrophyta</taxon>
        <taxon>Bacillariophyta</taxon>
        <taxon>Coscinodiscophyceae</taxon>
        <taxon>Thalassiosirophycidae</taxon>
        <taxon>Stephanodiscales</taxon>
        <taxon>Stephanodiscaceae</taxon>
        <taxon>Cyclostephanos</taxon>
    </lineage>
</organism>
<feature type="compositionally biased region" description="Polar residues" evidence="3">
    <location>
        <begin position="262"/>
        <end position="271"/>
    </location>
</feature>